<evidence type="ECO:0000256" key="1">
    <source>
        <dbReference type="SAM" id="Phobius"/>
    </source>
</evidence>
<proteinExistence type="predicted"/>
<accession>A0A084U6N7</accession>
<keyword evidence="1" id="KW-1133">Transmembrane helix</keyword>
<sequence>MHSRVSDNTRSPQPVEDPRLAELDRLATLLDSRWGLKGTPFTFGIDGVASLLPVIGDGATGLISAYIIYRAAKMGAPQNVLVKMAGNAGLDFVIGSIPVAGTVFDVFFKANKRNIRLLRAHLERQHPRNT</sequence>
<dbReference type="Pfam" id="PF13430">
    <property type="entry name" value="DUF4112"/>
    <property type="match status" value="1"/>
</dbReference>
<dbReference type="PANTHER" id="PTHR35519">
    <property type="entry name" value="MEMBRANE PROTEINS"/>
    <property type="match status" value="1"/>
</dbReference>
<dbReference type="eggNOG" id="ENOG5032RYR">
    <property type="taxonomic scope" value="Bacteria"/>
</dbReference>
<dbReference type="RefSeq" id="WP_036485614.1">
    <property type="nucleotide sequence ID" value="NZ_JMQM01000002.1"/>
</dbReference>
<keyword evidence="3" id="KW-1185">Reference proteome</keyword>
<dbReference type="PATRIC" id="fig|472175.3.peg.2869"/>
<protein>
    <recommendedName>
        <fullName evidence="4">DUF4112 domain-containing protein</fullName>
    </recommendedName>
</protein>
<gene>
    <name evidence="2" type="ORF">EL18_02876</name>
</gene>
<dbReference type="Proteomes" id="UP000053675">
    <property type="component" value="Unassembled WGS sequence"/>
</dbReference>
<dbReference type="PANTHER" id="PTHR35519:SF2">
    <property type="entry name" value="PH DOMAIN PROTEIN"/>
    <property type="match status" value="1"/>
</dbReference>
<keyword evidence="1" id="KW-0812">Transmembrane</keyword>
<feature type="transmembrane region" description="Helical" evidence="1">
    <location>
        <begin position="89"/>
        <end position="108"/>
    </location>
</feature>
<dbReference type="EMBL" id="JMQM01000002">
    <property type="protein sequence ID" value="KFB08623.1"/>
    <property type="molecule type" value="Genomic_DNA"/>
</dbReference>
<evidence type="ECO:0000313" key="2">
    <source>
        <dbReference type="EMBL" id="KFB08623.1"/>
    </source>
</evidence>
<dbReference type="InterPro" id="IPR025187">
    <property type="entry name" value="DUF4112"/>
</dbReference>
<organism evidence="2 3">
    <name type="scientific">Nitratireductor basaltis</name>
    <dbReference type="NCBI Taxonomy" id="472175"/>
    <lineage>
        <taxon>Bacteria</taxon>
        <taxon>Pseudomonadati</taxon>
        <taxon>Pseudomonadota</taxon>
        <taxon>Alphaproteobacteria</taxon>
        <taxon>Hyphomicrobiales</taxon>
        <taxon>Phyllobacteriaceae</taxon>
        <taxon>Nitratireductor</taxon>
    </lineage>
</organism>
<comment type="caution">
    <text evidence="2">The sequence shown here is derived from an EMBL/GenBank/DDBJ whole genome shotgun (WGS) entry which is preliminary data.</text>
</comment>
<reference evidence="2 3" key="1">
    <citation type="submission" date="2014-05" db="EMBL/GenBank/DDBJ databases">
        <title>Draft Genome Sequence of Nitratireductor basaltis Strain UMTGB225, A Marine Bacterium Isolated from Green Barrel Tunicate.</title>
        <authorList>
            <person name="Gan H.Y."/>
        </authorList>
    </citation>
    <scope>NUCLEOTIDE SEQUENCE [LARGE SCALE GENOMIC DNA]</scope>
    <source>
        <strain evidence="2 3">UMTGB225</strain>
    </source>
</reference>
<keyword evidence="1" id="KW-0472">Membrane</keyword>
<evidence type="ECO:0008006" key="4">
    <source>
        <dbReference type="Google" id="ProtNLM"/>
    </source>
</evidence>
<evidence type="ECO:0000313" key="3">
    <source>
        <dbReference type="Proteomes" id="UP000053675"/>
    </source>
</evidence>
<feature type="transmembrane region" description="Helical" evidence="1">
    <location>
        <begin position="43"/>
        <end position="69"/>
    </location>
</feature>
<dbReference type="AlphaFoldDB" id="A0A084U6N7"/>
<name>A0A084U6N7_9HYPH</name>
<dbReference type="OrthoDB" id="513552at2"/>
<dbReference type="STRING" id="472175.EL18_02876"/>